<dbReference type="AlphaFoldDB" id="A0A0G0FMI1"/>
<evidence type="ECO:0000313" key="3">
    <source>
        <dbReference type="EMBL" id="KKQ14900.1"/>
    </source>
</evidence>
<feature type="binding site" evidence="2">
    <location>
        <position position="163"/>
    </location>
    <ligand>
        <name>D-ribulose 5-phosphate</name>
        <dbReference type="ChEBI" id="CHEBI:58121"/>
    </ligand>
</feature>
<dbReference type="PIRSF" id="PIRSF005384">
    <property type="entry name" value="RpiB_LacA_B"/>
    <property type="match status" value="1"/>
</dbReference>
<feature type="binding site" evidence="2">
    <location>
        <begin position="74"/>
        <end position="78"/>
    </location>
    <ligand>
        <name>D-ribulose 5-phosphate</name>
        <dbReference type="ChEBI" id="CHEBI:58121"/>
    </ligand>
</feature>
<dbReference type="Proteomes" id="UP000034448">
    <property type="component" value="Unassembled WGS sequence"/>
</dbReference>
<dbReference type="PANTHER" id="PTHR30345">
    <property type="entry name" value="RIBOSE-5-PHOSPHATE ISOMERASE B"/>
    <property type="match status" value="1"/>
</dbReference>
<proteinExistence type="inferred from homology"/>
<evidence type="ECO:0000313" key="4">
    <source>
        <dbReference type="Proteomes" id="UP000034448"/>
    </source>
</evidence>
<dbReference type="GO" id="GO:0019316">
    <property type="term" value="P:D-allose catabolic process"/>
    <property type="evidence" value="ECO:0007669"/>
    <property type="project" value="TreeGrafter"/>
</dbReference>
<comment type="similarity">
    <text evidence="1">Belongs to the LacAB/RpiB family.</text>
</comment>
<evidence type="ECO:0000256" key="1">
    <source>
        <dbReference type="ARBA" id="ARBA00008754"/>
    </source>
</evidence>
<comment type="caution">
    <text evidence="3">The sequence shown here is derived from an EMBL/GenBank/DDBJ whole genome shotgun (WGS) entry which is preliminary data.</text>
</comment>
<feature type="binding site" evidence="2">
    <location>
        <position position="159"/>
    </location>
    <ligand>
        <name>D-ribulose 5-phosphate</name>
        <dbReference type="ChEBI" id="CHEBI:58121"/>
    </ligand>
</feature>
<keyword evidence="3" id="KW-0413">Isomerase</keyword>
<protein>
    <submittedName>
        <fullName evidence="3">Ribose-5-phosphate isomerase B</fullName>
    </submittedName>
</protein>
<dbReference type="GO" id="GO:0009052">
    <property type="term" value="P:pentose-phosphate shunt, non-oxidative branch"/>
    <property type="evidence" value="ECO:0007669"/>
    <property type="project" value="TreeGrafter"/>
</dbReference>
<dbReference type="PANTHER" id="PTHR30345:SF0">
    <property type="entry name" value="DNA DAMAGE-REPAIR_TOLERATION PROTEIN DRT102"/>
    <property type="match status" value="1"/>
</dbReference>
<accession>A0A0G0FMI1</accession>
<dbReference type="SUPFAM" id="SSF89623">
    <property type="entry name" value="Ribose/Galactose isomerase RpiB/AlsB"/>
    <property type="match status" value="2"/>
</dbReference>
<sequence>MHYKFSMKIYIGADHTGFELKEKIRTYLSELGHEVEDCGAFEYDKSDDYPDFIAKTAQSVSKDLENSLGIVIGGSGQGEAMAANKIKGIRCALFYGPALAVEAIDINGNSSDDPYEILKLTRIHNGANVLSLGVRFLTEAQAKEAVKVWLDAPFATEDRHIKRIEKIKKIEEKS</sequence>
<feature type="binding site" evidence="2">
    <location>
        <begin position="14"/>
        <end position="15"/>
    </location>
    <ligand>
        <name>D-ribulose 5-phosphate</name>
        <dbReference type="ChEBI" id="CHEBI:58121"/>
    </ligand>
</feature>
<dbReference type="NCBIfam" id="TIGR00689">
    <property type="entry name" value="rpiB_lacA_lacB"/>
    <property type="match status" value="1"/>
</dbReference>
<feature type="binding site" evidence="2">
    <location>
        <position position="125"/>
    </location>
    <ligand>
        <name>D-ribulose 5-phosphate</name>
        <dbReference type="ChEBI" id="CHEBI:58121"/>
    </ligand>
</feature>
<feature type="binding site" evidence="2">
    <location>
        <position position="135"/>
    </location>
    <ligand>
        <name>D-ribulose 5-phosphate</name>
        <dbReference type="ChEBI" id="CHEBI:58121"/>
    </ligand>
</feature>
<dbReference type="Gene3D" id="3.40.1400.10">
    <property type="entry name" value="Sugar-phosphate isomerase, RpiB/LacA/LacB"/>
    <property type="match status" value="1"/>
</dbReference>
<dbReference type="PATRIC" id="fig|1618417.4.peg.933"/>
<name>A0A0G0FMI1_9BACT</name>
<dbReference type="EMBL" id="LBSJ01000027">
    <property type="protein sequence ID" value="KKQ14900.1"/>
    <property type="molecule type" value="Genomic_DNA"/>
</dbReference>
<dbReference type="Pfam" id="PF02502">
    <property type="entry name" value="LacAB_rpiB"/>
    <property type="match status" value="2"/>
</dbReference>
<evidence type="ECO:0000256" key="2">
    <source>
        <dbReference type="PIRSR" id="PIRSR005384-2"/>
    </source>
</evidence>
<dbReference type="GO" id="GO:0004751">
    <property type="term" value="F:ribose-5-phosphate isomerase activity"/>
    <property type="evidence" value="ECO:0007669"/>
    <property type="project" value="TreeGrafter"/>
</dbReference>
<dbReference type="InterPro" id="IPR003500">
    <property type="entry name" value="RpiB_LacA_LacB"/>
</dbReference>
<gene>
    <name evidence="3" type="ORF">US28_C0027G0012</name>
</gene>
<organism evidence="3 4">
    <name type="scientific">Candidatus Daviesbacteria bacterium GW2011_GWA1_36_8</name>
    <dbReference type="NCBI Taxonomy" id="1618417"/>
    <lineage>
        <taxon>Bacteria</taxon>
        <taxon>Candidatus Daviesiibacteriota</taxon>
    </lineage>
</organism>
<dbReference type="InterPro" id="IPR036569">
    <property type="entry name" value="RpiB_LacA_LacB_sf"/>
</dbReference>
<reference evidence="3 4" key="1">
    <citation type="journal article" date="2015" name="Nature">
        <title>rRNA introns, odd ribosomes, and small enigmatic genomes across a large radiation of phyla.</title>
        <authorList>
            <person name="Brown C.T."/>
            <person name="Hug L.A."/>
            <person name="Thomas B.C."/>
            <person name="Sharon I."/>
            <person name="Castelle C.J."/>
            <person name="Singh A."/>
            <person name="Wilkins M.J."/>
            <person name="Williams K.H."/>
            <person name="Banfield J.F."/>
        </authorList>
    </citation>
    <scope>NUCLEOTIDE SEQUENCE [LARGE SCALE GENOMIC DNA]</scope>
</reference>